<dbReference type="InterPro" id="IPR035965">
    <property type="entry name" value="PAS-like_dom_sf"/>
</dbReference>
<feature type="domain" description="PAC" evidence="3">
    <location>
        <begin position="86"/>
        <end position="138"/>
    </location>
</feature>
<keyword evidence="1" id="KW-0807">Transducer</keyword>
<protein>
    <recommendedName>
        <fullName evidence="6">PAS domain S-box protein</fullName>
    </recommendedName>
</protein>
<evidence type="ECO:0000256" key="1">
    <source>
        <dbReference type="PROSITE-ProRule" id="PRU00284"/>
    </source>
</evidence>
<keyword evidence="5" id="KW-1185">Reference proteome</keyword>
<proteinExistence type="predicted"/>
<evidence type="ECO:0000259" key="2">
    <source>
        <dbReference type="PROSITE" id="PS50111"/>
    </source>
</evidence>
<gene>
    <name evidence="4" type="ORF">OPKNFCMD_0537</name>
</gene>
<reference evidence="4" key="2">
    <citation type="submission" date="2021-08" db="EMBL/GenBank/DDBJ databases">
        <authorList>
            <person name="Tani A."/>
            <person name="Ola A."/>
            <person name="Ogura Y."/>
            <person name="Katsura K."/>
            <person name="Hayashi T."/>
        </authorList>
    </citation>
    <scope>NUCLEOTIDE SEQUENCE</scope>
    <source>
        <strain evidence="4">KCTC 52305</strain>
    </source>
</reference>
<dbReference type="EMBL" id="BPQH01000002">
    <property type="protein sequence ID" value="GJD47825.1"/>
    <property type="molecule type" value="Genomic_DNA"/>
</dbReference>
<dbReference type="PANTHER" id="PTHR24422:SF10">
    <property type="entry name" value="CHEMOTAXIS PROTEIN METHYLTRANSFERASE 2"/>
    <property type="match status" value="1"/>
</dbReference>
<organism evidence="4 5">
    <name type="scientific">Methylobacterium crusticola</name>
    <dbReference type="NCBI Taxonomy" id="1697972"/>
    <lineage>
        <taxon>Bacteria</taxon>
        <taxon>Pseudomonadati</taxon>
        <taxon>Pseudomonadota</taxon>
        <taxon>Alphaproteobacteria</taxon>
        <taxon>Hyphomicrobiales</taxon>
        <taxon>Methylobacteriaceae</taxon>
        <taxon>Methylobacterium</taxon>
    </lineage>
</organism>
<evidence type="ECO:0000259" key="3">
    <source>
        <dbReference type="PROSITE" id="PS50113"/>
    </source>
</evidence>
<dbReference type="SMART" id="SM00283">
    <property type="entry name" value="MA"/>
    <property type="match status" value="1"/>
</dbReference>
<dbReference type="Pfam" id="PF08448">
    <property type="entry name" value="PAS_4"/>
    <property type="match status" value="2"/>
</dbReference>
<evidence type="ECO:0000313" key="4">
    <source>
        <dbReference type="EMBL" id="GJD47825.1"/>
    </source>
</evidence>
<name>A0ABQ4QSG0_9HYPH</name>
<dbReference type="Proteomes" id="UP001055167">
    <property type="component" value="Unassembled WGS sequence"/>
</dbReference>
<dbReference type="InterPro" id="IPR000700">
    <property type="entry name" value="PAS-assoc_C"/>
</dbReference>
<accession>A0ABQ4QSG0</accession>
<sequence>MLGMVNRKTGAGSAPARLDALDRSLAIIELSMDGVILDANQNFLDLFAYGKHELIGQHHRMFVSATDATGEAYDRFWQELKQGHFQAAAYKRLGKGGREIWIQATYNPILNRRGDAVGIVKLATDVTEQKLRTIDHAGEITAIRKSQGVMSFSTDGIILDANRNILDALGYALADIQGRHHRVLVEPDVARSWDYTDFWARLARGEFQQAEFRRRGKDGREVWIQATYNPIIGPEGEVVRVVKFATDVTDEKRMRAASGSQIDAISRSHGVAHFDLDGLLLDANDNFLDTMGYRIGEVRGKHHEMFVERAFAATREYQDFWRNLRRGEYVSAIFERVGKNGRPVAIQATYSPILDASGRPFKIVKYTVDVTGNIASRNRAVQATAQTLMTVRSMTLAAGAMSTSVAGVAEAMNRSKSAVDEIHDKARSADKSTDTLRGATEALDGVVQTITKIAEQINLLALNATIEAMRAGQAGKGFAIVANEVKSLATQATVATARISEEIAAMQAVSGNVADTLASISTAIGSVQRFVTQATAAVETQREATREMTDRMQAANGDIESIGESLTAWR</sequence>
<dbReference type="SMART" id="SM00091">
    <property type="entry name" value="PAS"/>
    <property type="match status" value="3"/>
</dbReference>
<dbReference type="NCBIfam" id="TIGR00229">
    <property type="entry name" value="sensory_box"/>
    <property type="match status" value="3"/>
</dbReference>
<dbReference type="Pfam" id="PF08447">
    <property type="entry name" value="PAS_3"/>
    <property type="match status" value="1"/>
</dbReference>
<reference evidence="4" key="1">
    <citation type="journal article" date="2021" name="Front. Microbiol.">
        <title>Comprehensive Comparative Genomics and Phenotyping of Methylobacterium Species.</title>
        <authorList>
            <person name="Alessa O."/>
            <person name="Ogura Y."/>
            <person name="Fujitani Y."/>
            <person name="Takami H."/>
            <person name="Hayashi T."/>
            <person name="Sahin N."/>
            <person name="Tani A."/>
        </authorList>
    </citation>
    <scope>NUCLEOTIDE SEQUENCE</scope>
    <source>
        <strain evidence="4">KCTC 52305</strain>
    </source>
</reference>
<dbReference type="SUPFAM" id="SSF58104">
    <property type="entry name" value="Methyl-accepting chemotaxis protein (MCP) signaling domain"/>
    <property type="match status" value="1"/>
</dbReference>
<dbReference type="SUPFAM" id="SSF55785">
    <property type="entry name" value="PYP-like sensor domain (PAS domain)"/>
    <property type="match status" value="3"/>
</dbReference>
<dbReference type="Pfam" id="PF00015">
    <property type="entry name" value="MCPsignal"/>
    <property type="match status" value="1"/>
</dbReference>
<dbReference type="PROSITE" id="PS50113">
    <property type="entry name" value="PAC"/>
    <property type="match status" value="2"/>
</dbReference>
<dbReference type="PANTHER" id="PTHR24422">
    <property type="entry name" value="CHEMOTAXIS PROTEIN METHYLTRANSFERASE"/>
    <property type="match status" value="1"/>
</dbReference>
<dbReference type="Gene3D" id="3.30.450.20">
    <property type="entry name" value="PAS domain"/>
    <property type="match status" value="3"/>
</dbReference>
<comment type="caution">
    <text evidence="4">The sequence shown here is derived from an EMBL/GenBank/DDBJ whole genome shotgun (WGS) entry which is preliminary data.</text>
</comment>
<dbReference type="PROSITE" id="PS50111">
    <property type="entry name" value="CHEMOTAXIS_TRANSDUC_2"/>
    <property type="match status" value="1"/>
</dbReference>
<dbReference type="InterPro" id="IPR004089">
    <property type="entry name" value="MCPsignal_dom"/>
</dbReference>
<feature type="domain" description="Methyl-accepting transducer" evidence="2">
    <location>
        <begin position="386"/>
        <end position="570"/>
    </location>
</feature>
<dbReference type="InterPro" id="IPR001610">
    <property type="entry name" value="PAC"/>
</dbReference>
<dbReference type="InterPro" id="IPR013656">
    <property type="entry name" value="PAS_4"/>
</dbReference>
<dbReference type="InterPro" id="IPR050903">
    <property type="entry name" value="Bact_Chemotaxis_MeTrfase"/>
</dbReference>
<dbReference type="CDD" id="cd00130">
    <property type="entry name" value="PAS"/>
    <property type="match status" value="3"/>
</dbReference>
<dbReference type="Gene3D" id="1.10.287.950">
    <property type="entry name" value="Methyl-accepting chemotaxis protein"/>
    <property type="match status" value="1"/>
</dbReference>
<dbReference type="SMART" id="SM00086">
    <property type="entry name" value="PAC"/>
    <property type="match status" value="3"/>
</dbReference>
<evidence type="ECO:0008006" key="6">
    <source>
        <dbReference type="Google" id="ProtNLM"/>
    </source>
</evidence>
<dbReference type="InterPro" id="IPR013655">
    <property type="entry name" value="PAS_fold_3"/>
</dbReference>
<evidence type="ECO:0000313" key="5">
    <source>
        <dbReference type="Proteomes" id="UP001055167"/>
    </source>
</evidence>
<feature type="domain" description="PAC" evidence="3">
    <location>
        <begin position="208"/>
        <end position="260"/>
    </location>
</feature>
<dbReference type="InterPro" id="IPR000014">
    <property type="entry name" value="PAS"/>
</dbReference>